<dbReference type="OrthoDB" id="8477976at2"/>
<evidence type="ECO:0000313" key="4">
    <source>
        <dbReference type="EMBL" id="RNJ49567.1"/>
    </source>
</evidence>
<dbReference type="AlphaFoldDB" id="A0A3M9XMR2"/>
<gene>
    <name evidence="4" type="ORF">D1O30_08095</name>
</gene>
<dbReference type="SUPFAM" id="SSF53955">
    <property type="entry name" value="Lysozyme-like"/>
    <property type="match status" value="1"/>
</dbReference>
<name>A0A3M9XMR2_9HYPH</name>
<dbReference type="Pfam" id="PF01464">
    <property type="entry name" value="SLT"/>
    <property type="match status" value="1"/>
</dbReference>
<feature type="region of interest" description="Disordered" evidence="2">
    <location>
        <begin position="1"/>
        <end position="35"/>
    </location>
</feature>
<dbReference type="RefSeq" id="WP_123175536.1">
    <property type="nucleotide sequence ID" value="NZ_QWDD01000001.1"/>
</dbReference>
<comment type="similarity">
    <text evidence="1">Belongs to the virb1 family.</text>
</comment>
<organism evidence="4 5">
    <name type="scientific">Methylocystis hirsuta</name>
    <dbReference type="NCBI Taxonomy" id="369798"/>
    <lineage>
        <taxon>Bacteria</taxon>
        <taxon>Pseudomonadati</taxon>
        <taxon>Pseudomonadota</taxon>
        <taxon>Alphaproteobacteria</taxon>
        <taxon>Hyphomicrobiales</taxon>
        <taxon>Methylocystaceae</taxon>
        <taxon>Methylocystis</taxon>
    </lineage>
</organism>
<feature type="compositionally biased region" description="Polar residues" evidence="2">
    <location>
        <begin position="1"/>
        <end position="10"/>
    </location>
</feature>
<evidence type="ECO:0000256" key="2">
    <source>
        <dbReference type="SAM" id="MobiDB-lite"/>
    </source>
</evidence>
<evidence type="ECO:0000313" key="5">
    <source>
        <dbReference type="Proteomes" id="UP000268623"/>
    </source>
</evidence>
<keyword evidence="5" id="KW-1185">Reference proteome</keyword>
<protein>
    <submittedName>
        <fullName evidence="4">Lytic transglycosylase domain-containing protein</fullName>
    </submittedName>
</protein>
<evidence type="ECO:0000259" key="3">
    <source>
        <dbReference type="Pfam" id="PF01464"/>
    </source>
</evidence>
<sequence length="355" mass="38851">MTVTLTNAPQPSKDEKVASPRSGRHSKESPSATLPGLLLDQSCSPLLRALCVATLLSVLAVLSMTAERDETRRPERTARAARVRVAASPLTTLTQSADDDTALDSDFSLDQAALTWSHRLGSDDAFDTPGVMRFGSVKVQQSIVERVVKAAQTTEMDPALLMAIADKESNFSSTAKARTSSASGLFQFVEKTWLKAMKTFGWRHGHGETAAVIASDDSARVSGQRRAQILGLRNDPYLSAVLAAEMLKKDSSRIAEKIGRPLTRGETYLIHFLGPDDAERFMRTMDEAPHTSAASLLPRPARANKPIFYEQQGRRLKDRSVREVHEAFETMMDKRTSRYEDVAAKLPGGATAYAE</sequence>
<comment type="caution">
    <text evidence="4">The sequence shown here is derived from an EMBL/GenBank/DDBJ whole genome shotgun (WGS) entry which is preliminary data.</text>
</comment>
<dbReference type="EMBL" id="QWDD01000001">
    <property type="protein sequence ID" value="RNJ49567.1"/>
    <property type="molecule type" value="Genomic_DNA"/>
</dbReference>
<feature type="domain" description="Transglycosylase SLT" evidence="3">
    <location>
        <begin position="149"/>
        <end position="198"/>
    </location>
</feature>
<proteinExistence type="inferred from homology"/>
<dbReference type="InterPro" id="IPR008258">
    <property type="entry name" value="Transglycosylase_SLT_dom_1"/>
</dbReference>
<reference evidence="4 5" key="1">
    <citation type="submission" date="2018-08" db="EMBL/GenBank/DDBJ databases">
        <title>Genome sequence of Methylocystis hirsuta CSC1, a methanotroph able to accumulate PHAs.</title>
        <authorList>
            <person name="Bordel S."/>
            <person name="Rodriguez E."/>
            <person name="Gancedo J."/>
            <person name="Munoz R."/>
        </authorList>
    </citation>
    <scope>NUCLEOTIDE SEQUENCE [LARGE SCALE GENOMIC DNA]</scope>
    <source>
        <strain evidence="4 5">CSC1</strain>
    </source>
</reference>
<dbReference type="InterPro" id="IPR023346">
    <property type="entry name" value="Lysozyme-like_dom_sf"/>
</dbReference>
<accession>A0A3M9XMR2</accession>
<dbReference type="Gene3D" id="1.10.530.10">
    <property type="match status" value="1"/>
</dbReference>
<evidence type="ECO:0000256" key="1">
    <source>
        <dbReference type="ARBA" id="ARBA00009387"/>
    </source>
</evidence>
<dbReference type="Proteomes" id="UP000268623">
    <property type="component" value="Unassembled WGS sequence"/>
</dbReference>